<organism evidence="2">
    <name type="scientific">Tolypothrix bouteillei VB521301</name>
    <dbReference type="NCBI Taxonomy" id="1479485"/>
    <lineage>
        <taxon>Bacteria</taxon>
        <taxon>Bacillati</taxon>
        <taxon>Cyanobacteriota</taxon>
        <taxon>Cyanophyceae</taxon>
        <taxon>Nostocales</taxon>
        <taxon>Tolypothrichaceae</taxon>
        <taxon>Tolypothrix</taxon>
    </lineage>
</organism>
<accession>A0A0C1QRY2</accession>
<dbReference type="RefSeq" id="WP_038099013.1">
    <property type="nucleotide sequence ID" value="NZ_JHEG04000001.1"/>
</dbReference>
<evidence type="ECO:0000313" key="3">
    <source>
        <dbReference type="Proteomes" id="UP000029738"/>
    </source>
</evidence>
<keyword evidence="3" id="KW-1185">Reference proteome</keyword>
<sequence>MHSVTRRYHVSEDGILHLDVPIGLTNAELEVTVTFQAIALSNLENNTQGKGWPPNFFEETFGACKDEPIVIDGDGIFDDNEELT</sequence>
<dbReference type="EMBL" id="JHEG04000001">
    <property type="protein sequence ID" value="KAF3885843.1"/>
    <property type="molecule type" value="Genomic_DNA"/>
</dbReference>
<comment type="caution">
    <text evidence="2">The sequence shown here is derived from an EMBL/GenBank/DDBJ whole genome shotgun (WGS) entry which is preliminary data.</text>
</comment>
<dbReference type="OrthoDB" id="26670at2"/>
<dbReference type="AlphaFoldDB" id="A0A0C1QRY2"/>
<name>A0A0C1QRY2_9CYAN</name>
<reference evidence="1" key="2">
    <citation type="submission" date="2019-11" db="EMBL/GenBank/DDBJ databases">
        <title>Improved Assembly of Tolypothrix boutellei genome.</title>
        <authorList>
            <person name="Sarangi A.N."/>
            <person name="Mukherjee M."/>
            <person name="Ghosh S."/>
            <person name="Singh D."/>
            <person name="Das A."/>
            <person name="Kant S."/>
            <person name="Prusty A."/>
            <person name="Tripathy S."/>
        </authorList>
    </citation>
    <scope>NUCLEOTIDE SEQUENCE</scope>
    <source>
        <strain evidence="1">VB521301</strain>
    </source>
</reference>
<reference evidence="2" key="1">
    <citation type="journal article" date="2015" name="Genome Announc.">
        <title>Draft Genome Sequence of Tolypothrix boutellei Strain VB521301.</title>
        <authorList>
            <person name="Chandrababunaidu M.M."/>
            <person name="Singh D."/>
            <person name="Sen D."/>
            <person name="Bhan S."/>
            <person name="Das S."/>
            <person name="Gupta A."/>
            <person name="Adhikary S.P."/>
            <person name="Tripathy S."/>
        </authorList>
    </citation>
    <scope>NUCLEOTIDE SEQUENCE</scope>
    <source>
        <strain evidence="2">VB521301</strain>
    </source>
</reference>
<evidence type="ECO:0000313" key="2">
    <source>
        <dbReference type="EMBL" id="KIE08234.1"/>
    </source>
</evidence>
<evidence type="ECO:0000313" key="1">
    <source>
        <dbReference type="EMBL" id="KAF3885843.1"/>
    </source>
</evidence>
<proteinExistence type="predicted"/>
<protein>
    <submittedName>
        <fullName evidence="2">Uncharacterized protein</fullName>
    </submittedName>
</protein>
<dbReference type="STRING" id="1479485.DA73_0226710"/>
<gene>
    <name evidence="2" type="ORF">DA73_0226710</name>
    <name evidence="1" type="ORF">DA73_0400010450</name>
</gene>
<dbReference type="Proteomes" id="UP000029738">
    <property type="component" value="Unassembled WGS sequence"/>
</dbReference>
<dbReference type="EMBL" id="JHEG02000058">
    <property type="protein sequence ID" value="KIE08234.1"/>
    <property type="molecule type" value="Genomic_DNA"/>
</dbReference>